<evidence type="ECO:0000256" key="14">
    <source>
        <dbReference type="PROSITE-ProRule" id="PRU00043"/>
    </source>
</evidence>
<keyword evidence="4 16" id="KW-0812">Transmembrane</keyword>
<feature type="domain" description="Cadherin" evidence="17">
    <location>
        <begin position="876"/>
        <end position="995"/>
    </location>
</feature>
<dbReference type="Gene3D" id="2.60.40.60">
    <property type="entry name" value="Cadherins"/>
    <property type="match status" value="14"/>
</dbReference>
<keyword evidence="19" id="KW-1185">Reference proteome</keyword>
<feature type="compositionally biased region" description="Polar residues" evidence="15">
    <location>
        <begin position="1995"/>
        <end position="2007"/>
    </location>
</feature>
<reference evidence="18" key="2">
    <citation type="submission" date="2015-06" db="UniProtKB">
        <authorList>
            <consortium name="EnsemblMetazoa"/>
        </authorList>
    </citation>
    <scope>IDENTIFICATION</scope>
</reference>
<dbReference type="PROSITE" id="PS50268">
    <property type="entry name" value="CADHERIN_2"/>
    <property type="match status" value="14"/>
</dbReference>
<keyword evidence="7 14" id="KW-0106">Calcium</keyword>
<evidence type="ECO:0000256" key="8">
    <source>
        <dbReference type="ARBA" id="ARBA00022889"/>
    </source>
</evidence>
<dbReference type="FunFam" id="2.60.40.60:FF:000168">
    <property type="entry name" value="Cadherin-related family member 2"/>
    <property type="match status" value="1"/>
</dbReference>
<feature type="domain" description="Cadherin" evidence="17">
    <location>
        <begin position="1232"/>
        <end position="1357"/>
    </location>
</feature>
<comment type="function">
    <text evidence="13">Cadherins are calcium-dependent cell adhesion proteins. They preferentially interact with themselves in a homophilic manner in connecting cells.</text>
</comment>
<evidence type="ECO:0000256" key="15">
    <source>
        <dbReference type="SAM" id="MobiDB-lite"/>
    </source>
</evidence>
<evidence type="ECO:0000256" key="16">
    <source>
        <dbReference type="SAM" id="Phobius"/>
    </source>
</evidence>
<dbReference type="FunFam" id="2.60.40.60:FF:000306">
    <property type="entry name" value="Cadherin 23"/>
    <property type="match status" value="1"/>
</dbReference>
<dbReference type="FunFam" id="2.60.40.60:FF:000098">
    <property type="entry name" value="cadherin-23 isoform X1"/>
    <property type="match status" value="1"/>
</dbReference>
<keyword evidence="3" id="KW-0245">EGF-like domain</keyword>
<keyword evidence="5" id="KW-0732">Signal</keyword>
<feature type="compositionally biased region" description="Polar residues" evidence="15">
    <location>
        <begin position="1929"/>
        <end position="1951"/>
    </location>
</feature>
<comment type="subcellular location">
    <subcellularLocation>
        <location evidence="1">Cell membrane</location>
        <topology evidence="1">Single-pass type I membrane protein</topology>
    </subcellularLocation>
</comment>
<dbReference type="FunFam" id="2.60.40.60:FF:000039">
    <property type="entry name" value="FAT atypical cadherin 3"/>
    <property type="match status" value="1"/>
</dbReference>
<proteinExistence type="predicted"/>
<evidence type="ECO:0000256" key="7">
    <source>
        <dbReference type="ARBA" id="ARBA00022837"/>
    </source>
</evidence>
<dbReference type="PROSITE" id="PS00232">
    <property type="entry name" value="CADHERIN_1"/>
    <property type="match status" value="7"/>
</dbReference>
<feature type="domain" description="Cadherin" evidence="17">
    <location>
        <begin position="1103"/>
        <end position="1213"/>
    </location>
</feature>
<feature type="compositionally biased region" description="Polar residues" evidence="15">
    <location>
        <begin position="1894"/>
        <end position="1904"/>
    </location>
</feature>
<feature type="domain" description="Cadherin" evidence="17">
    <location>
        <begin position="306"/>
        <end position="419"/>
    </location>
</feature>
<dbReference type="PANTHER" id="PTHR24026:SF96">
    <property type="entry name" value="CADHERIN-86C"/>
    <property type="match status" value="1"/>
</dbReference>
<feature type="domain" description="Cadherin" evidence="17">
    <location>
        <begin position="650"/>
        <end position="763"/>
    </location>
</feature>
<dbReference type="GO" id="GO:0007156">
    <property type="term" value="P:homophilic cell adhesion via plasma membrane adhesion molecules"/>
    <property type="evidence" value="ECO:0007669"/>
    <property type="project" value="InterPro"/>
</dbReference>
<dbReference type="GO" id="GO:0005509">
    <property type="term" value="F:calcium ion binding"/>
    <property type="evidence" value="ECO:0007669"/>
    <property type="project" value="UniProtKB-UniRule"/>
</dbReference>
<feature type="domain" description="Cadherin" evidence="17">
    <location>
        <begin position="194"/>
        <end position="305"/>
    </location>
</feature>
<evidence type="ECO:0000256" key="9">
    <source>
        <dbReference type="ARBA" id="ARBA00022989"/>
    </source>
</evidence>
<dbReference type="eggNOG" id="KOG3594">
    <property type="taxonomic scope" value="Eukaryota"/>
</dbReference>
<evidence type="ECO:0000259" key="17">
    <source>
        <dbReference type="PROSITE" id="PS50268"/>
    </source>
</evidence>
<evidence type="ECO:0000313" key="18">
    <source>
        <dbReference type="EnsemblMetazoa" id="tetur24g02070.1"/>
    </source>
</evidence>
<dbReference type="CDD" id="cd11304">
    <property type="entry name" value="Cadherin_repeat"/>
    <property type="match status" value="14"/>
</dbReference>
<evidence type="ECO:0000256" key="11">
    <source>
        <dbReference type="ARBA" id="ARBA00023157"/>
    </source>
</evidence>
<dbReference type="PRINTS" id="PR00205">
    <property type="entry name" value="CADHERIN"/>
</dbReference>
<keyword evidence="10 16" id="KW-0472">Membrane</keyword>
<dbReference type="EMBL" id="CAEY01000644">
    <property type="status" value="NOT_ANNOTATED_CDS"/>
    <property type="molecule type" value="Genomic_DNA"/>
</dbReference>
<evidence type="ECO:0000256" key="1">
    <source>
        <dbReference type="ARBA" id="ARBA00004251"/>
    </source>
</evidence>
<evidence type="ECO:0000256" key="6">
    <source>
        <dbReference type="ARBA" id="ARBA00022737"/>
    </source>
</evidence>
<feature type="region of interest" description="Disordered" evidence="15">
    <location>
        <begin position="1889"/>
        <end position="2011"/>
    </location>
</feature>
<dbReference type="GO" id="GO:0005886">
    <property type="term" value="C:plasma membrane"/>
    <property type="evidence" value="ECO:0007669"/>
    <property type="project" value="UniProtKB-SubCell"/>
</dbReference>
<feature type="compositionally biased region" description="Polar residues" evidence="15">
    <location>
        <begin position="1964"/>
        <end position="1979"/>
    </location>
</feature>
<feature type="compositionally biased region" description="Polar residues" evidence="15">
    <location>
        <begin position="1858"/>
        <end position="1868"/>
    </location>
</feature>
<feature type="domain" description="Cadherin" evidence="17">
    <location>
        <begin position="1468"/>
        <end position="1590"/>
    </location>
</feature>
<name>T1KWL6_TETUR</name>
<evidence type="ECO:0000256" key="5">
    <source>
        <dbReference type="ARBA" id="ARBA00022729"/>
    </source>
</evidence>
<evidence type="ECO:0000256" key="13">
    <source>
        <dbReference type="ARBA" id="ARBA00059331"/>
    </source>
</evidence>
<keyword evidence="8" id="KW-0130">Cell adhesion</keyword>
<feature type="domain" description="Cadherin" evidence="17">
    <location>
        <begin position="1591"/>
        <end position="1711"/>
    </location>
</feature>
<dbReference type="GO" id="GO:0048513">
    <property type="term" value="P:animal organ development"/>
    <property type="evidence" value="ECO:0007669"/>
    <property type="project" value="UniProtKB-ARBA"/>
</dbReference>
<reference evidence="19" key="1">
    <citation type="submission" date="2011-08" db="EMBL/GenBank/DDBJ databases">
        <authorList>
            <person name="Rombauts S."/>
        </authorList>
    </citation>
    <scope>NUCLEOTIDE SEQUENCE</scope>
    <source>
        <strain evidence="19">London</strain>
    </source>
</reference>
<dbReference type="FunFam" id="2.60.40.60:FF:000118">
    <property type="entry name" value="protocadherin Fat 4"/>
    <property type="match status" value="1"/>
</dbReference>
<feature type="compositionally biased region" description="Gly residues" evidence="15">
    <location>
        <begin position="1912"/>
        <end position="1921"/>
    </location>
</feature>
<evidence type="ECO:0000256" key="10">
    <source>
        <dbReference type="ARBA" id="ARBA00023136"/>
    </source>
</evidence>
<keyword evidence="9 16" id="KW-1133">Transmembrane helix</keyword>
<evidence type="ECO:0000256" key="3">
    <source>
        <dbReference type="ARBA" id="ARBA00022536"/>
    </source>
</evidence>
<evidence type="ECO:0000256" key="4">
    <source>
        <dbReference type="ARBA" id="ARBA00022692"/>
    </source>
</evidence>
<dbReference type="InterPro" id="IPR020894">
    <property type="entry name" value="Cadherin_CS"/>
</dbReference>
<feature type="domain" description="Cadherin" evidence="17">
    <location>
        <begin position="420"/>
        <end position="539"/>
    </location>
</feature>
<feature type="domain" description="Cadherin" evidence="17">
    <location>
        <begin position="764"/>
        <end position="876"/>
    </location>
</feature>
<dbReference type="GO" id="GO:0001736">
    <property type="term" value="P:establishment of planar polarity"/>
    <property type="evidence" value="ECO:0007669"/>
    <property type="project" value="UniProtKB-ARBA"/>
</dbReference>
<evidence type="ECO:0000256" key="2">
    <source>
        <dbReference type="ARBA" id="ARBA00022475"/>
    </source>
</evidence>
<dbReference type="HOGENOM" id="CLU_001354_2_0_1"/>
<keyword evidence="12" id="KW-0325">Glycoprotein</keyword>
<feature type="transmembrane region" description="Helical" evidence="16">
    <location>
        <begin position="12"/>
        <end position="33"/>
    </location>
</feature>
<dbReference type="STRING" id="32264.T1KWL6"/>
<accession>T1KWL6</accession>
<protein>
    <recommendedName>
        <fullName evidence="17">Cadherin domain-containing protein</fullName>
    </recommendedName>
</protein>
<keyword evidence="11" id="KW-1015">Disulfide bond</keyword>
<dbReference type="GO" id="GO:0007163">
    <property type="term" value="P:establishment or maintenance of cell polarity"/>
    <property type="evidence" value="ECO:0007669"/>
    <property type="project" value="UniProtKB-ARBA"/>
</dbReference>
<evidence type="ECO:0000313" key="19">
    <source>
        <dbReference type="Proteomes" id="UP000015104"/>
    </source>
</evidence>
<evidence type="ECO:0000256" key="12">
    <source>
        <dbReference type="ARBA" id="ARBA00023180"/>
    </source>
</evidence>
<feature type="domain" description="Cadherin" evidence="17">
    <location>
        <begin position="103"/>
        <end position="193"/>
    </location>
</feature>
<dbReference type="FunFam" id="2.60.40.60:FF:000092">
    <property type="entry name" value="Protocadherin 8"/>
    <property type="match status" value="2"/>
</dbReference>
<dbReference type="SUPFAM" id="SSF49313">
    <property type="entry name" value="Cadherin-like"/>
    <property type="match status" value="14"/>
</dbReference>
<dbReference type="InterPro" id="IPR002126">
    <property type="entry name" value="Cadherin-like_dom"/>
</dbReference>
<dbReference type="SMART" id="SM00112">
    <property type="entry name" value="CA"/>
    <property type="match status" value="14"/>
</dbReference>
<dbReference type="PANTHER" id="PTHR24026">
    <property type="entry name" value="FAT ATYPICAL CADHERIN-RELATED"/>
    <property type="match status" value="1"/>
</dbReference>
<dbReference type="GO" id="GO:0048589">
    <property type="term" value="P:developmental growth"/>
    <property type="evidence" value="ECO:0007669"/>
    <property type="project" value="UniProtKB-ARBA"/>
</dbReference>
<dbReference type="Pfam" id="PF00028">
    <property type="entry name" value="Cadherin"/>
    <property type="match status" value="10"/>
</dbReference>
<keyword evidence="2" id="KW-1003">Cell membrane</keyword>
<feature type="region of interest" description="Disordered" evidence="15">
    <location>
        <begin position="1856"/>
        <end position="1876"/>
    </location>
</feature>
<feature type="domain" description="Cadherin" evidence="17">
    <location>
        <begin position="540"/>
        <end position="649"/>
    </location>
</feature>
<dbReference type="Proteomes" id="UP000015104">
    <property type="component" value="Unassembled WGS sequence"/>
</dbReference>
<feature type="domain" description="Cadherin" evidence="17">
    <location>
        <begin position="996"/>
        <end position="1099"/>
    </location>
</feature>
<dbReference type="EnsemblMetazoa" id="tetur24g02070.1">
    <property type="protein sequence ID" value="tetur24g02070.1"/>
    <property type="gene ID" value="tetur24g02070"/>
</dbReference>
<sequence>MKSTKQSVVGLIFNSLVSSTSSLVSIWIILSLLSSPPPPIVPNSSLFSLGFFTIVLTCTASPSSVPNSHADNNFPPRFTSTGSSLGSGSEIVIRVKEGPSSLGKEIYRLTGEDPDGDPLTFGVLGTFGEDILKIENVKPSQAIIYLRKELDRETRDSYSLVLTLTDGKLGKGNYITKSMLIIVEDINDNEPVFRPFRTTVSLSEKSRPGIIETVEAFDQDEGRFGQVLYQLQEIDKENNGPKTFSIETVEGKGVISLVGDLDYERRSLYQLKILAIDRAIEGDRHTATATLLVRVEDAEDNPPIFTFVPSVTRIPENLSPGSEVLRVIAVDGDRGVNNAVTYRIVRGGQGHFTINPSTGTVTVESPLDREESIRRGSANSAYILEIAATEVTVAVFPPPSVSTEVTIILTDVNDEKPTFKSESYTVEISENAQADMPVKFIGTGDVPQVYDYDQGTNGTFTLTLEGDSASIFEVTPSEAINEATFVIRVKDPSSLDYETTKSLTINLVAREKAFSTESRSSTVPVTVHVKDANDNFPTFDRELYRASIPENAVKGAIVTQLKATDVDSGNYGTAGIRYTELSGELASKLSLDQMTGIITLATSEHGLDRETLAQYYITGEARDNEGTGNRNTVQIFLTIEDVNDNKPRFMEDRYEARIYENEVSFVSPVILRAIDADAQGTPNSQVRYSIVDGIYKDNFTIDARSGRLKVKDPLDFERIKQPMGETKNISLVIRASDLGSPSLFSDTELTVIVYDKNDHSPIFQRSSYAKSIPEDIRDGSMVVQVKAIDGDHSPTNSRVFYRISSGSQDKFVIDPDSGLISVATGANLDPDRTNPKQTTYALVVTALDGNFGRDQKQSQVIVNITVVDVNNKPPSFIEPGIVSVPEDAPIGFFVTRIAGKDLDDRPLLRYSIDYMLSEARNQVGSMVDWSLFKEAFTINSADGTIRVNKELDRETWDQVKLYLIVEDLAAVTPGQRASAYLTIKIADVNDNRPVFLKELFTGAITENAALGTPILSVKADDYDLNKTITYSLEGRKEILDLIEISPRSGDIVVKGKIDRETYSWINCTVRATDAGPSPLSSLSKISIQVFDENDNNPVFIVNGNNKLTFTAPEDAPIGSLVAQVTAHDDDVGPYGKVTYLLDASSSQGKFKIDRDTGSIIVANKLDREETSSYNLLIQAVDNYEYGFVTGESRRAFQQIIITISDVNDETPFISIPSGCSTANEFLPLRDTITVLTATDKDDPLTPNGRLKFTIVGGNEDKLFDIETVKSTNPSLSLLSRSIRQAPQSSSSLSTLQIPGISPLSEASARVFSINSLRARVGNYTLKVKVEDSGSPSRYSIASIPICISDVNDRSPTFLYPPVNHTIRLPENSTIGSPVIEVKAVDDDYGLNSVVNYKLRELPNGHWKTFKIDKQSGLITLVKTLDRERQRIYELRVEAFDLGEPTSLSTDLDITILITNVDDFEPEFTEDVFQVSFTENTLPGIESFKILPTIDKDEMDDPLETAVKSIPCYYIVGGNEDGAFKLDLLTHQLTVTRPLDRETRSTYSLIIQATNDCLKEPKKVDKFDPRDNSLLQVVINIKDVNDNPPKFVKPIFTGGVTTEADFGTVFMSVKAIDADEGPNAVVNYFIVGPQRRKLSIGLDTIKDDPFLVNRKTGEIGLNFDPRKDMKGYFEFQIIANDSRGLHDTAKVKIYLLREDQRVRFVLRLTPSELRERLEKFRDVLSNITGAIVNVDNYKFHSNGDGIVDKLKTDLYLHFVDPNDNSIMDVNNVLKLIDKNIDYLDQLYKDFNVLVSEPSQNREEVLTFDDQLKACLISSTAFLSLLLMLVTCLCINQRNRYERRLKAATATAFGHRDPQLNRTNVPNTNIHADEGSNPIWMTGYDNEWFKDDEQMSHNSNGNNSLDENAVSEGSGVGTDGGSNGVLMNGPLTPTDSLNESHPGTGSESSTNDKSALCRGVTAGRLTPQNITLPSSATNGRVNNNNKKNSQRPLVNKNCLNGSGTNNGNHSIGRGSLVNNVVGGVGVRGDSFSGKRSGNQLSCKNSINTVYISSPYSDTSQYHSNQIGGNNLSIINLETTEL</sequence>
<keyword evidence="6" id="KW-0677">Repeat</keyword>
<feature type="domain" description="Cadherin" evidence="17">
    <location>
        <begin position="1360"/>
        <end position="1467"/>
    </location>
</feature>
<organism evidence="18 19">
    <name type="scientific">Tetranychus urticae</name>
    <name type="common">Two-spotted spider mite</name>
    <dbReference type="NCBI Taxonomy" id="32264"/>
    <lineage>
        <taxon>Eukaryota</taxon>
        <taxon>Metazoa</taxon>
        <taxon>Ecdysozoa</taxon>
        <taxon>Arthropoda</taxon>
        <taxon>Chelicerata</taxon>
        <taxon>Arachnida</taxon>
        <taxon>Acari</taxon>
        <taxon>Acariformes</taxon>
        <taxon>Trombidiformes</taxon>
        <taxon>Prostigmata</taxon>
        <taxon>Eleutherengona</taxon>
        <taxon>Raphignathae</taxon>
        <taxon>Tetranychoidea</taxon>
        <taxon>Tetranychidae</taxon>
        <taxon>Tetranychus</taxon>
    </lineage>
</organism>
<dbReference type="InterPro" id="IPR015919">
    <property type="entry name" value="Cadherin-like_sf"/>
</dbReference>